<proteinExistence type="predicted"/>
<dbReference type="SUPFAM" id="SSF48452">
    <property type="entry name" value="TPR-like"/>
    <property type="match status" value="1"/>
</dbReference>
<accession>A0A8J3C3J7</accession>
<dbReference type="RefSeq" id="WP_189081130.1">
    <property type="nucleotide sequence ID" value="NZ_BMMX01000022.1"/>
</dbReference>
<keyword evidence="2" id="KW-1185">Reference proteome</keyword>
<sequence length="67" mass="6968">MLAEDPEVRFNRATLLAAVGRHAEAVADFTASGDAPDSRRGRAMALRALGRDAEADGDLRACAAAQA</sequence>
<comment type="caution">
    <text evidence="1">The sequence shown here is derived from an EMBL/GenBank/DDBJ whole genome shotgun (WGS) entry which is preliminary data.</text>
</comment>
<protein>
    <recommendedName>
        <fullName evidence="3">Tetratricopeptide repeat-containing protein</fullName>
    </recommendedName>
</protein>
<evidence type="ECO:0008006" key="3">
    <source>
        <dbReference type="Google" id="ProtNLM"/>
    </source>
</evidence>
<dbReference type="AlphaFoldDB" id="A0A8J3C3J7"/>
<organism evidence="1 2">
    <name type="scientific">Mangrovihabitans endophyticus</name>
    <dbReference type="NCBI Taxonomy" id="1751298"/>
    <lineage>
        <taxon>Bacteria</taxon>
        <taxon>Bacillati</taxon>
        <taxon>Actinomycetota</taxon>
        <taxon>Actinomycetes</taxon>
        <taxon>Micromonosporales</taxon>
        <taxon>Micromonosporaceae</taxon>
        <taxon>Mangrovihabitans</taxon>
    </lineage>
</organism>
<dbReference type="InterPro" id="IPR011990">
    <property type="entry name" value="TPR-like_helical_dom_sf"/>
</dbReference>
<dbReference type="EMBL" id="BMMX01000022">
    <property type="protein sequence ID" value="GGL04371.1"/>
    <property type="molecule type" value="Genomic_DNA"/>
</dbReference>
<name>A0A8J3C3J7_9ACTN</name>
<reference evidence="1" key="2">
    <citation type="submission" date="2020-09" db="EMBL/GenBank/DDBJ databases">
        <authorList>
            <person name="Sun Q."/>
            <person name="Zhou Y."/>
        </authorList>
    </citation>
    <scope>NUCLEOTIDE SEQUENCE</scope>
    <source>
        <strain evidence="1">CGMCC 4.7299</strain>
    </source>
</reference>
<evidence type="ECO:0000313" key="2">
    <source>
        <dbReference type="Proteomes" id="UP000656042"/>
    </source>
</evidence>
<evidence type="ECO:0000313" key="1">
    <source>
        <dbReference type="EMBL" id="GGL04371.1"/>
    </source>
</evidence>
<dbReference type="Proteomes" id="UP000656042">
    <property type="component" value="Unassembled WGS sequence"/>
</dbReference>
<dbReference type="Gene3D" id="1.25.40.10">
    <property type="entry name" value="Tetratricopeptide repeat domain"/>
    <property type="match status" value="1"/>
</dbReference>
<gene>
    <name evidence="1" type="ORF">GCM10012284_43720</name>
</gene>
<reference evidence="1" key="1">
    <citation type="journal article" date="2014" name="Int. J. Syst. Evol. Microbiol.">
        <title>Complete genome sequence of Corynebacterium casei LMG S-19264T (=DSM 44701T), isolated from a smear-ripened cheese.</title>
        <authorList>
            <consortium name="US DOE Joint Genome Institute (JGI-PGF)"/>
            <person name="Walter F."/>
            <person name="Albersmeier A."/>
            <person name="Kalinowski J."/>
            <person name="Ruckert C."/>
        </authorList>
    </citation>
    <scope>NUCLEOTIDE SEQUENCE</scope>
    <source>
        <strain evidence="1">CGMCC 4.7299</strain>
    </source>
</reference>